<dbReference type="GO" id="GO:0005886">
    <property type="term" value="C:plasma membrane"/>
    <property type="evidence" value="ECO:0007669"/>
    <property type="project" value="TreeGrafter"/>
</dbReference>
<evidence type="ECO:0000313" key="6">
    <source>
        <dbReference type="EMBL" id="KAJ3590166.1"/>
    </source>
</evidence>
<comment type="similarity">
    <text evidence="1">Belongs to the type-B carboxylesterase/lipase family.</text>
</comment>
<dbReference type="Pfam" id="PF00135">
    <property type="entry name" value="COesterase"/>
    <property type="match status" value="1"/>
</dbReference>
<dbReference type="SUPFAM" id="SSF53474">
    <property type="entry name" value="alpha/beta-Hydrolases"/>
    <property type="match status" value="1"/>
</dbReference>
<gene>
    <name evidence="6" type="ORF">NHX12_008120</name>
</gene>
<feature type="transmembrane region" description="Helical" evidence="4">
    <location>
        <begin position="170"/>
        <end position="188"/>
    </location>
</feature>
<dbReference type="AlphaFoldDB" id="A0A9Q0DKV2"/>
<evidence type="ECO:0000259" key="5">
    <source>
        <dbReference type="Pfam" id="PF00135"/>
    </source>
</evidence>
<evidence type="ECO:0000256" key="1">
    <source>
        <dbReference type="ARBA" id="ARBA00005964"/>
    </source>
</evidence>
<keyword evidence="4" id="KW-1133">Transmembrane helix</keyword>
<dbReference type="GO" id="GO:0003990">
    <property type="term" value="F:acetylcholinesterase activity"/>
    <property type="evidence" value="ECO:0007669"/>
    <property type="project" value="TreeGrafter"/>
</dbReference>
<dbReference type="InterPro" id="IPR029058">
    <property type="entry name" value="AB_hydrolase_fold"/>
</dbReference>
<dbReference type="GO" id="GO:0006581">
    <property type="term" value="P:acetylcholine catabolic process"/>
    <property type="evidence" value="ECO:0007669"/>
    <property type="project" value="TreeGrafter"/>
</dbReference>
<keyword evidence="4" id="KW-0472">Membrane</keyword>
<dbReference type="GO" id="GO:0019695">
    <property type="term" value="P:choline metabolic process"/>
    <property type="evidence" value="ECO:0007669"/>
    <property type="project" value="TreeGrafter"/>
</dbReference>
<evidence type="ECO:0000256" key="3">
    <source>
        <dbReference type="ARBA" id="ARBA00022801"/>
    </source>
</evidence>
<proteinExistence type="inferred from homology"/>
<evidence type="ECO:0000313" key="7">
    <source>
        <dbReference type="Proteomes" id="UP001148018"/>
    </source>
</evidence>
<keyword evidence="4" id="KW-0812">Transmembrane</keyword>
<dbReference type="GO" id="GO:0005615">
    <property type="term" value="C:extracellular space"/>
    <property type="evidence" value="ECO:0007669"/>
    <property type="project" value="TreeGrafter"/>
</dbReference>
<comment type="caution">
    <text evidence="6">The sequence shown here is derived from an EMBL/GenBank/DDBJ whole genome shotgun (WGS) entry which is preliminary data.</text>
</comment>
<accession>A0A9Q0DKV2</accession>
<evidence type="ECO:0000256" key="4">
    <source>
        <dbReference type="SAM" id="Phobius"/>
    </source>
</evidence>
<dbReference type="InterPro" id="IPR002018">
    <property type="entry name" value="CarbesteraseB"/>
</dbReference>
<dbReference type="PANTHER" id="PTHR43918:SF12">
    <property type="entry name" value="ACETYLCHOLINESTERASE 1"/>
    <property type="match status" value="1"/>
</dbReference>
<dbReference type="EMBL" id="JANIIK010000114">
    <property type="protein sequence ID" value="KAJ3590166.1"/>
    <property type="molecule type" value="Genomic_DNA"/>
</dbReference>
<evidence type="ECO:0000256" key="2">
    <source>
        <dbReference type="ARBA" id="ARBA00022487"/>
    </source>
</evidence>
<keyword evidence="2" id="KW-0719">Serine esterase</keyword>
<sequence length="191" mass="20593">MGPGAPPLGNWPAWPQPIQTSDMTYAPLLLAAVGTWDTDSLQRCCEVNYLLWGSSMATAVTSLLLFLHLCLSGSWGQCPDDLSVATLQGRVQGTRLSVLGHDTRAFLGVPYAKPPLGELRFRPPQPADGWEGVKNAAQFPNTCCQVRDTAYPADLEACVESSGTLSCGCMFLIALATVVMMVLLTFTWRIA</sequence>
<reference evidence="6" key="1">
    <citation type="submission" date="2022-07" db="EMBL/GenBank/DDBJ databases">
        <title>Chromosome-level genome of Muraenolepis orangiensis.</title>
        <authorList>
            <person name="Kim J."/>
        </authorList>
    </citation>
    <scope>NUCLEOTIDE SEQUENCE</scope>
    <source>
        <strain evidence="6">KU_S4_2022</strain>
        <tissue evidence="6">Muscle</tissue>
    </source>
</reference>
<name>A0A9Q0DKV2_9TELE</name>
<keyword evidence="7" id="KW-1185">Reference proteome</keyword>
<keyword evidence="3" id="KW-0378">Hydrolase</keyword>
<organism evidence="6 7">
    <name type="scientific">Muraenolepis orangiensis</name>
    <name type="common">Patagonian moray cod</name>
    <dbReference type="NCBI Taxonomy" id="630683"/>
    <lineage>
        <taxon>Eukaryota</taxon>
        <taxon>Metazoa</taxon>
        <taxon>Chordata</taxon>
        <taxon>Craniata</taxon>
        <taxon>Vertebrata</taxon>
        <taxon>Euteleostomi</taxon>
        <taxon>Actinopterygii</taxon>
        <taxon>Neopterygii</taxon>
        <taxon>Teleostei</taxon>
        <taxon>Neoteleostei</taxon>
        <taxon>Acanthomorphata</taxon>
        <taxon>Zeiogadaria</taxon>
        <taxon>Gadariae</taxon>
        <taxon>Gadiformes</taxon>
        <taxon>Muraenolepidoidei</taxon>
        <taxon>Muraenolepididae</taxon>
        <taxon>Muraenolepis</taxon>
    </lineage>
</organism>
<dbReference type="InterPro" id="IPR050654">
    <property type="entry name" value="AChE-related_enzymes"/>
</dbReference>
<dbReference type="Proteomes" id="UP001148018">
    <property type="component" value="Unassembled WGS sequence"/>
</dbReference>
<dbReference type="OrthoDB" id="3200163at2759"/>
<feature type="domain" description="Carboxylesterase type B" evidence="5">
    <location>
        <begin position="81"/>
        <end position="154"/>
    </location>
</feature>
<dbReference type="Gene3D" id="3.40.50.1820">
    <property type="entry name" value="alpha/beta hydrolase"/>
    <property type="match status" value="1"/>
</dbReference>
<protein>
    <recommendedName>
        <fullName evidence="5">Carboxylesterase type B domain-containing protein</fullName>
    </recommendedName>
</protein>
<dbReference type="PANTHER" id="PTHR43918">
    <property type="entry name" value="ACETYLCHOLINESTERASE"/>
    <property type="match status" value="1"/>
</dbReference>